<reference evidence="19 20" key="1">
    <citation type="submission" date="2021-05" db="EMBL/GenBank/DDBJ databases">
        <title>A Polyphasic approach of four new species of the genus Ohtaekwangia: Ohtaekwangia histidinii sp. nov., Ohtaekwangia cretensis sp. nov., Ohtaekwangia indiensis sp. nov., Ohtaekwangia reichenbachii sp. nov. from diverse environment.</title>
        <authorList>
            <person name="Octaviana S."/>
        </authorList>
    </citation>
    <scope>NUCLEOTIDE SEQUENCE [LARGE SCALE GENOMIC DNA]</scope>
    <source>
        <strain evidence="19 20">PWU4</strain>
    </source>
</reference>
<evidence type="ECO:0000256" key="12">
    <source>
        <dbReference type="ARBA" id="ARBA00022989"/>
    </source>
</evidence>
<evidence type="ECO:0000256" key="11">
    <source>
        <dbReference type="ARBA" id="ARBA00022840"/>
    </source>
</evidence>
<keyword evidence="13" id="KW-0902">Two-component regulatory system</keyword>
<keyword evidence="11" id="KW-0067">ATP-binding</keyword>
<keyword evidence="7" id="KW-0808">Transferase</keyword>
<dbReference type="SUPFAM" id="SSF55874">
    <property type="entry name" value="ATPase domain of HSP90 chaperone/DNA topoisomerase II/histidine kinase"/>
    <property type="match status" value="1"/>
</dbReference>
<dbReference type="Pfam" id="PF02518">
    <property type="entry name" value="HATPase_c"/>
    <property type="match status" value="1"/>
</dbReference>
<evidence type="ECO:0000256" key="3">
    <source>
        <dbReference type="ARBA" id="ARBA00004236"/>
    </source>
</evidence>
<dbReference type="AlphaFoldDB" id="A0AAP2DPH9"/>
<dbReference type="EMBL" id="JAHESF010000018">
    <property type="protein sequence ID" value="MBT1698837.1"/>
    <property type="molecule type" value="Genomic_DNA"/>
</dbReference>
<feature type="domain" description="Histidine kinase" evidence="16">
    <location>
        <begin position="357"/>
        <end position="571"/>
    </location>
</feature>
<keyword evidence="8 15" id="KW-0812">Transmembrane</keyword>
<keyword evidence="14 15" id="KW-0472">Membrane</keyword>
<evidence type="ECO:0000313" key="19">
    <source>
        <dbReference type="EMBL" id="MBT1698837.1"/>
    </source>
</evidence>
<dbReference type="FunFam" id="3.30.565.10:FF:000023">
    <property type="entry name" value="PAS domain-containing sensor histidine kinase"/>
    <property type="match status" value="1"/>
</dbReference>
<dbReference type="InterPro" id="IPR004358">
    <property type="entry name" value="Sig_transdc_His_kin-like_C"/>
</dbReference>
<dbReference type="Gene3D" id="1.10.287.130">
    <property type="match status" value="1"/>
</dbReference>
<dbReference type="Gene3D" id="6.10.340.10">
    <property type="match status" value="1"/>
</dbReference>
<evidence type="ECO:0000256" key="9">
    <source>
        <dbReference type="ARBA" id="ARBA00022741"/>
    </source>
</evidence>
<dbReference type="InterPro" id="IPR036097">
    <property type="entry name" value="HisK_dim/P_sf"/>
</dbReference>
<dbReference type="InterPro" id="IPR003594">
    <property type="entry name" value="HATPase_dom"/>
</dbReference>
<dbReference type="InterPro" id="IPR035965">
    <property type="entry name" value="PAS-like_dom_sf"/>
</dbReference>
<comment type="subcellular location">
    <subcellularLocation>
        <location evidence="3">Cell membrane</location>
    </subcellularLocation>
    <subcellularLocation>
        <location evidence="2">Membrane</location>
        <topology evidence="2">Multi-pass membrane protein</topology>
    </subcellularLocation>
</comment>
<dbReference type="SUPFAM" id="SSF158472">
    <property type="entry name" value="HAMP domain-like"/>
    <property type="match status" value="1"/>
</dbReference>
<dbReference type="EC" id="2.7.13.3" evidence="4"/>
<dbReference type="Pfam" id="PF00512">
    <property type="entry name" value="HisKA"/>
    <property type="match status" value="1"/>
</dbReference>
<dbReference type="Gene3D" id="3.30.450.20">
    <property type="entry name" value="PAS domain"/>
    <property type="match status" value="1"/>
</dbReference>
<keyword evidence="9" id="KW-0547">Nucleotide-binding</keyword>
<dbReference type="InterPro" id="IPR036890">
    <property type="entry name" value="HATPase_C_sf"/>
</dbReference>
<dbReference type="InterPro" id="IPR000014">
    <property type="entry name" value="PAS"/>
</dbReference>
<dbReference type="GO" id="GO:0000155">
    <property type="term" value="F:phosphorelay sensor kinase activity"/>
    <property type="evidence" value="ECO:0007669"/>
    <property type="project" value="InterPro"/>
</dbReference>
<evidence type="ECO:0000256" key="10">
    <source>
        <dbReference type="ARBA" id="ARBA00022777"/>
    </source>
</evidence>
<evidence type="ECO:0000256" key="1">
    <source>
        <dbReference type="ARBA" id="ARBA00000085"/>
    </source>
</evidence>
<comment type="caution">
    <text evidence="19">The sequence shown here is derived from an EMBL/GenBank/DDBJ whole genome shotgun (WGS) entry which is preliminary data.</text>
</comment>
<dbReference type="GO" id="GO:0030295">
    <property type="term" value="F:protein kinase activator activity"/>
    <property type="evidence" value="ECO:0007669"/>
    <property type="project" value="TreeGrafter"/>
</dbReference>
<feature type="transmembrane region" description="Helical" evidence="15">
    <location>
        <begin position="7"/>
        <end position="29"/>
    </location>
</feature>
<evidence type="ECO:0000256" key="2">
    <source>
        <dbReference type="ARBA" id="ARBA00004141"/>
    </source>
</evidence>
<dbReference type="GO" id="GO:0000156">
    <property type="term" value="F:phosphorelay response regulator activity"/>
    <property type="evidence" value="ECO:0007669"/>
    <property type="project" value="TreeGrafter"/>
</dbReference>
<dbReference type="PANTHER" id="PTHR42878">
    <property type="entry name" value="TWO-COMPONENT HISTIDINE KINASE"/>
    <property type="match status" value="1"/>
</dbReference>
<feature type="domain" description="PAS" evidence="17">
    <location>
        <begin position="228"/>
        <end position="272"/>
    </location>
</feature>
<evidence type="ECO:0000256" key="13">
    <source>
        <dbReference type="ARBA" id="ARBA00023012"/>
    </source>
</evidence>
<evidence type="ECO:0000256" key="4">
    <source>
        <dbReference type="ARBA" id="ARBA00012438"/>
    </source>
</evidence>
<dbReference type="InterPro" id="IPR050351">
    <property type="entry name" value="BphY/WalK/GraS-like"/>
</dbReference>
<evidence type="ECO:0000256" key="14">
    <source>
        <dbReference type="ARBA" id="ARBA00023136"/>
    </source>
</evidence>
<keyword evidence="12 15" id="KW-1133">Transmembrane helix</keyword>
<dbReference type="SMART" id="SM00388">
    <property type="entry name" value="HisKA"/>
    <property type="match status" value="1"/>
</dbReference>
<dbReference type="GO" id="GO:0007234">
    <property type="term" value="P:osmosensory signaling via phosphorelay pathway"/>
    <property type="evidence" value="ECO:0007669"/>
    <property type="project" value="TreeGrafter"/>
</dbReference>
<evidence type="ECO:0000313" key="20">
    <source>
        <dbReference type="Proteomes" id="UP001319200"/>
    </source>
</evidence>
<name>A0AAP2DPH9_9BACT</name>
<evidence type="ECO:0000259" key="17">
    <source>
        <dbReference type="PROSITE" id="PS50112"/>
    </source>
</evidence>
<proteinExistence type="predicted"/>
<comment type="catalytic activity">
    <reaction evidence="1">
        <text>ATP + protein L-histidine = ADP + protein N-phospho-L-histidine.</text>
        <dbReference type="EC" id="2.7.13.3"/>
    </reaction>
</comment>
<dbReference type="GO" id="GO:0005886">
    <property type="term" value="C:plasma membrane"/>
    <property type="evidence" value="ECO:0007669"/>
    <property type="project" value="UniProtKB-SubCell"/>
</dbReference>
<evidence type="ECO:0000259" key="18">
    <source>
        <dbReference type="PROSITE" id="PS50885"/>
    </source>
</evidence>
<evidence type="ECO:0000256" key="7">
    <source>
        <dbReference type="ARBA" id="ARBA00022679"/>
    </source>
</evidence>
<dbReference type="InterPro" id="IPR003661">
    <property type="entry name" value="HisK_dim/P_dom"/>
</dbReference>
<dbReference type="RefSeq" id="WP_254165724.1">
    <property type="nucleotide sequence ID" value="NZ_JAHESF010000018.1"/>
</dbReference>
<dbReference type="Proteomes" id="UP001319200">
    <property type="component" value="Unassembled WGS sequence"/>
</dbReference>
<dbReference type="PROSITE" id="PS50109">
    <property type="entry name" value="HIS_KIN"/>
    <property type="match status" value="1"/>
</dbReference>
<dbReference type="PROSITE" id="PS50885">
    <property type="entry name" value="HAMP"/>
    <property type="match status" value="1"/>
</dbReference>
<evidence type="ECO:0000259" key="16">
    <source>
        <dbReference type="PROSITE" id="PS50109"/>
    </source>
</evidence>
<dbReference type="SMART" id="SM00304">
    <property type="entry name" value="HAMP"/>
    <property type="match status" value="1"/>
</dbReference>
<organism evidence="19 20">
    <name type="scientific">Chryseosolibacter histidini</name>
    <dbReference type="NCBI Taxonomy" id="2782349"/>
    <lineage>
        <taxon>Bacteria</taxon>
        <taxon>Pseudomonadati</taxon>
        <taxon>Bacteroidota</taxon>
        <taxon>Cytophagia</taxon>
        <taxon>Cytophagales</taxon>
        <taxon>Chryseotaleaceae</taxon>
        <taxon>Chryseosolibacter</taxon>
    </lineage>
</organism>
<dbReference type="GO" id="GO:0005524">
    <property type="term" value="F:ATP binding"/>
    <property type="evidence" value="ECO:0007669"/>
    <property type="project" value="UniProtKB-KW"/>
</dbReference>
<feature type="domain" description="HAMP" evidence="18">
    <location>
        <begin position="167"/>
        <end position="219"/>
    </location>
</feature>
<dbReference type="Gene3D" id="3.30.565.10">
    <property type="entry name" value="Histidine kinase-like ATPase, C-terminal domain"/>
    <property type="match status" value="1"/>
</dbReference>
<protein>
    <recommendedName>
        <fullName evidence="4">histidine kinase</fullName>
        <ecNumber evidence="4">2.7.13.3</ecNumber>
    </recommendedName>
</protein>
<keyword evidence="20" id="KW-1185">Reference proteome</keyword>
<dbReference type="PROSITE" id="PS50112">
    <property type="entry name" value="PAS"/>
    <property type="match status" value="1"/>
</dbReference>
<evidence type="ECO:0000256" key="15">
    <source>
        <dbReference type="SAM" id="Phobius"/>
    </source>
</evidence>
<evidence type="ECO:0000256" key="8">
    <source>
        <dbReference type="ARBA" id="ARBA00022692"/>
    </source>
</evidence>
<keyword evidence="5" id="KW-1003">Cell membrane</keyword>
<dbReference type="SMART" id="SM00387">
    <property type="entry name" value="HATPase_c"/>
    <property type="match status" value="1"/>
</dbReference>
<evidence type="ECO:0000256" key="6">
    <source>
        <dbReference type="ARBA" id="ARBA00022553"/>
    </source>
</evidence>
<dbReference type="CDD" id="cd06225">
    <property type="entry name" value="HAMP"/>
    <property type="match status" value="1"/>
</dbReference>
<dbReference type="SUPFAM" id="SSF47384">
    <property type="entry name" value="Homodimeric domain of signal transducing histidine kinase"/>
    <property type="match status" value="1"/>
</dbReference>
<evidence type="ECO:0000256" key="5">
    <source>
        <dbReference type="ARBA" id="ARBA00022475"/>
    </source>
</evidence>
<dbReference type="InterPro" id="IPR003660">
    <property type="entry name" value="HAMP_dom"/>
</dbReference>
<dbReference type="PANTHER" id="PTHR42878:SF7">
    <property type="entry name" value="SENSOR HISTIDINE KINASE GLRK"/>
    <property type="match status" value="1"/>
</dbReference>
<gene>
    <name evidence="19" type="ORF">KK083_18230</name>
</gene>
<dbReference type="PRINTS" id="PR00344">
    <property type="entry name" value="BCTRLSENSOR"/>
</dbReference>
<sequence>MSIKTKVALGVAFLFIVIVTVGGMGLYYLKALTSDSKNILTDNYETLEYTKRIIEVCDSLGTDSTRALGAIESNLRRQEDNVTEAGERELTHRLRVAFERLKNTGIADSCIVRIRNICLAIQDLNMQAIIRKNEVTQNTAHDATTYLIIIGTICTLAAFTFIINFPGYIANPIMQLTRSIKSIANKDYEERLHFDRKDEFEELAEAFNQMAEKLDEYEHSNLAKILFEKKRIETIINRMNDPVIGLDEHDKVVFANDQALSLLHLTSRDVLNHYAPDIAVNNDLFRSLIRENAGAHESTLIKAIVGGKENYFSRESINISHTPTGEKDAVKIGQVILLKNITPYKELDLAKTNFIATISHELKTPIASLQMCSRLLNDARIGSLNDEQRNIVSTLEDEIVRLSKITNELLDLSQVETGNIRLNIRKADPKDILTMAVEAVKFHAERKHVAIEVQAAGDLPPIQADVDKTTWVLVNFLTNAIRYSPENERIILSCDHSNGAISFSVEDHGPGIEEKYLNRIFEKFFQVPGTPSGTGLGLAISKEFIEAQQGEIGVTSEVGKGSRFTFRLPVG</sequence>
<dbReference type="CDD" id="cd00082">
    <property type="entry name" value="HisKA"/>
    <property type="match status" value="1"/>
</dbReference>
<dbReference type="Pfam" id="PF00672">
    <property type="entry name" value="HAMP"/>
    <property type="match status" value="1"/>
</dbReference>
<accession>A0AAP2DPH9</accession>
<keyword evidence="6" id="KW-0597">Phosphoprotein</keyword>
<feature type="transmembrane region" description="Helical" evidence="15">
    <location>
        <begin position="146"/>
        <end position="169"/>
    </location>
</feature>
<dbReference type="SUPFAM" id="SSF55785">
    <property type="entry name" value="PYP-like sensor domain (PAS domain)"/>
    <property type="match status" value="1"/>
</dbReference>
<keyword evidence="10 19" id="KW-0418">Kinase</keyword>
<dbReference type="InterPro" id="IPR005467">
    <property type="entry name" value="His_kinase_dom"/>
</dbReference>